<dbReference type="Proteomes" id="UP000299102">
    <property type="component" value="Unassembled WGS sequence"/>
</dbReference>
<evidence type="ECO:0000313" key="1">
    <source>
        <dbReference type="EMBL" id="GBP91299.1"/>
    </source>
</evidence>
<accession>A0A4C1ZW80</accession>
<name>A0A4C1ZW80_EUMVA</name>
<evidence type="ECO:0000313" key="2">
    <source>
        <dbReference type="Proteomes" id="UP000299102"/>
    </source>
</evidence>
<dbReference type="AlphaFoldDB" id="A0A4C1ZW80"/>
<sequence>MKVLTALYGYDHEPFRAYGTTHETLPLTIALELCIAHGRRSPTLASSPPRSYLRHCDAFVTNFKEAEFIGHQLDPKQILLRSVGRFLCSLLQLQPGPDLPYGFLGFSLGPRGFKAPPEVKSKSKIDDNSKK</sequence>
<reference evidence="1 2" key="1">
    <citation type="journal article" date="2019" name="Commun. Biol.">
        <title>The bagworm genome reveals a unique fibroin gene that provides high tensile strength.</title>
        <authorList>
            <person name="Kono N."/>
            <person name="Nakamura H."/>
            <person name="Ohtoshi R."/>
            <person name="Tomita M."/>
            <person name="Numata K."/>
            <person name="Arakawa K."/>
        </authorList>
    </citation>
    <scope>NUCLEOTIDE SEQUENCE [LARGE SCALE GENOMIC DNA]</scope>
</reference>
<organism evidence="1 2">
    <name type="scientific">Eumeta variegata</name>
    <name type="common">Bagworm moth</name>
    <name type="synonym">Eumeta japonica</name>
    <dbReference type="NCBI Taxonomy" id="151549"/>
    <lineage>
        <taxon>Eukaryota</taxon>
        <taxon>Metazoa</taxon>
        <taxon>Ecdysozoa</taxon>
        <taxon>Arthropoda</taxon>
        <taxon>Hexapoda</taxon>
        <taxon>Insecta</taxon>
        <taxon>Pterygota</taxon>
        <taxon>Neoptera</taxon>
        <taxon>Endopterygota</taxon>
        <taxon>Lepidoptera</taxon>
        <taxon>Glossata</taxon>
        <taxon>Ditrysia</taxon>
        <taxon>Tineoidea</taxon>
        <taxon>Psychidae</taxon>
        <taxon>Oiketicinae</taxon>
        <taxon>Eumeta</taxon>
    </lineage>
</organism>
<gene>
    <name evidence="1" type="ORF">EVAR_96499_1</name>
</gene>
<keyword evidence="2" id="KW-1185">Reference proteome</keyword>
<comment type="caution">
    <text evidence="1">The sequence shown here is derived from an EMBL/GenBank/DDBJ whole genome shotgun (WGS) entry which is preliminary data.</text>
</comment>
<proteinExistence type="predicted"/>
<protein>
    <submittedName>
        <fullName evidence="1">Uncharacterized protein</fullName>
    </submittedName>
</protein>
<dbReference type="EMBL" id="BGZK01002157">
    <property type="protein sequence ID" value="GBP91299.1"/>
    <property type="molecule type" value="Genomic_DNA"/>
</dbReference>